<accession>A0A0G0NVN4</accession>
<protein>
    <submittedName>
        <fullName evidence="2">Uncharacterized protein</fullName>
    </submittedName>
</protein>
<proteinExistence type="predicted"/>
<evidence type="ECO:0000313" key="2">
    <source>
        <dbReference type="EMBL" id="KKQ89949.1"/>
    </source>
</evidence>
<sequence>MSVKFIIILVMFLNSFKSVWFLLAITTLVLFFLVTLAYNQSWRYHLDVDVWGFYYPRLVHFLDNLSFAGIGENEYFPGAMFFFLIPGLALLFGPNNAQTYLAGLITVNILTIIILLYLYRRHNHFSPLIFLAILLFSGPIFFFRHDLFVSLVVILSLLLWKLHKRNFAALILGISVSIKIYPLLILPYFLILSLKNYNLRKSVEIFVIFISGAFLVFGLYSLLGSSPNEILDTIHLNSLKPVHIESLWGSFLTIFSKMINGQWALGKGEHGIFGIDSRYIFLPLTFYNYFWIIPLGIFYLSLYKKVSKNGELMIEAVFLILLLFIIFSKILTGQYIFWILALFPLFKYHQKLETLYVISFLIILFIVFLTQYIYPLHYNELLGIFYTSGGQVKYFYILLLRNLLLLVLFVLVAKYAFEDKISGNT</sequence>
<keyword evidence="1" id="KW-1133">Transmembrane helix</keyword>
<reference evidence="2 3" key="1">
    <citation type="journal article" date="2015" name="Nature">
        <title>rRNA introns, odd ribosomes, and small enigmatic genomes across a large radiation of phyla.</title>
        <authorList>
            <person name="Brown C.T."/>
            <person name="Hug L.A."/>
            <person name="Thomas B.C."/>
            <person name="Sharon I."/>
            <person name="Castelle C.J."/>
            <person name="Singh A."/>
            <person name="Wilkins M.J."/>
            <person name="Williams K.H."/>
            <person name="Banfield J.F."/>
        </authorList>
    </citation>
    <scope>NUCLEOTIDE SEQUENCE [LARGE SCALE GENOMIC DNA]</scope>
</reference>
<feature type="transmembrane region" description="Helical" evidence="1">
    <location>
        <begin position="125"/>
        <end position="142"/>
    </location>
</feature>
<feature type="transmembrane region" description="Helical" evidence="1">
    <location>
        <begin position="203"/>
        <end position="222"/>
    </location>
</feature>
<dbReference type="AlphaFoldDB" id="A0A0G0NVN4"/>
<feature type="transmembrane region" description="Helical" evidence="1">
    <location>
        <begin position="20"/>
        <end position="38"/>
    </location>
</feature>
<dbReference type="EMBL" id="LBVP01000005">
    <property type="protein sequence ID" value="KKQ89949.1"/>
    <property type="molecule type" value="Genomic_DNA"/>
</dbReference>
<comment type="caution">
    <text evidence="2">The sequence shown here is derived from an EMBL/GenBank/DDBJ whole genome shotgun (WGS) entry which is preliminary data.</text>
</comment>
<feature type="transmembrane region" description="Helical" evidence="1">
    <location>
        <begin position="355"/>
        <end position="374"/>
    </location>
</feature>
<feature type="transmembrane region" description="Helical" evidence="1">
    <location>
        <begin position="100"/>
        <end position="119"/>
    </location>
</feature>
<feature type="transmembrane region" description="Helical" evidence="1">
    <location>
        <begin position="279"/>
        <end position="300"/>
    </location>
</feature>
<feature type="transmembrane region" description="Helical" evidence="1">
    <location>
        <begin position="169"/>
        <end position="191"/>
    </location>
</feature>
<evidence type="ECO:0000256" key="1">
    <source>
        <dbReference type="SAM" id="Phobius"/>
    </source>
</evidence>
<organism evidence="2 3">
    <name type="scientific">Candidatus Curtissbacteria bacterium GW2011_GWC2_38_9</name>
    <dbReference type="NCBI Taxonomy" id="1618414"/>
    <lineage>
        <taxon>Bacteria</taxon>
        <taxon>Candidatus Curtissiibacteriota</taxon>
    </lineage>
</organism>
<gene>
    <name evidence="2" type="ORF">UT12_C0005G0017</name>
</gene>
<feature type="transmembrane region" description="Helical" evidence="1">
    <location>
        <begin position="75"/>
        <end position="93"/>
    </location>
</feature>
<name>A0A0G0NVN4_9BACT</name>
<feature type="transmembrane region" description="Helical" evidence="1">
    <location>
        <begin position="394"/>
        <end position="417"/>
    </location>
</feature>
<dbReference type="Proteomes" id="UP000034893">
    <property type="component" value="Unassembled WGS sequence"/>
</dbReference>
<feature type="transmembrane region" description="Helical" evidence="1">
    <location>
        <begin position="312"/>
        <end position="343"/>
    </location>
</feature>
<evidence type="ECO:0000313" key="3">
    <source>
        <dbReference type="Proteomes" id="UP000034893"/>
    </source>
</evidence>
<keyword evidence="1" id="KW-0472">Membrane</keyword>
<keyword evidence="1" id="KW-0812">Transmembrane</keyword>